<gene>
    <name evidence="1" type="ordered locus">Tresu_2685</name>
</gene>
<sequence length="278" mass="32117">MVVGNSVKILAQGYTSKINSFKDIDFDISFLEKKSEEQRKNEFHLEQETFNSAELYNKSLRDMSGTLPCYSFLDVKSTFSTTTFITYKFSEIRSVSEYLLKVLSVIDSVLTGFVQVKKSSMLSLTSEQHVSEAMREFERSKHMIHGLMSLFSDVLCTASDLEYDKNNIRIDKIIYEVKEFLRLSVAVRYIPDEAVPDINSIFPAVTLFRASEIPCSGYINDLSLLYTDFRRIEERLMQVLTFFVKGLLNQFSFYVTPESFLNNPMGRTIFVMPMSLYK</sequence>
<dbReference type="AlphaFoldDB" id="F2NYP3"/>
<reference evidence="2" key="1">
    <citation type="submission" date="2011-04" db="EMBL/GenBank/DDBJ databases">
        <title>The complete genome of plasmid of Treponema succinifaciens DSM 2489.</title>
        <authorList>
            <person name="Lucas S."/>
            <person name="Copeland A."/>
            <person name="Lapidus A."/>
            <person name="Bruce D."/>
            <person name="Goodwin L."/>
            <person name="Pitluck S."/>
            <person name="Peters L."/>
            <person name="Kyrpides N."/>
            <person name="Mavromatis K."/>
            <person name="Ivanova N."/>
            <person name="Ovchinnikova G."/>
            <person name="Teshima H."/>
            <person name="Detter J.C."/>
            <person name="Tapia R."/>
            <person name="Han C."/>
            <person name="Land M."/>
            <person name="Hauser L."/>
            <person name="Markowitz V."/>
            <person name="Cheng J.-F."/>
            <person name="Hugenholtz P."/>
            <person name="Woyke T."/>
            <person name="Wu D."/>
            <person name="Gronow S."/>
            <person name="Wellnitz S."/>
            <person name="Brambilla E."/>
            <person name="Klenk H.-P."/>
            <person name="Eisen J.A."/>
        </authorList>
    </citation>
    <scope>NUCLEOTIDE SEQUENCE [LARGE SCALE GENOMIC DNA]</scope>
    <source>
        <strain evidence="2">ATCC 33096 / DSM 2489 / 6091</strain>
        <plasmid evidence="2">Plasmid pTRESU01</plasmid>
    </source>
</reference>
<dbReference type="KEGG" id="tsu:Tresu_2685"/>
<dbReference type="OrthoDB" id="9920299at2"/>
<dbReference type="EMBL" id="CP002632">
    <property type="protein sequence ID" value="AEB15542.1"/>
    <property type="molecule type" value="Genomic_DNA"/>
</dbReference>
<accession>F2NYP3</accession>
<protein>
    <submittedName>
        <fullName evidence="1">Uncharacterized protein</fullName>
    </submittedName>
</protein>
<dbReference type="Proteomes" id="UP000006852">
    <property type="component" value="Plasmid pTRESU01"/>
</dbReference>
<name>F2NYP3_TRES6</name>
<dbReference type="RefSeq" id="WP_013702786.1">
    <property type="nucleotide sequence ID" value="NC_015386.1"/>
</dbReference>
<dbReference type="GeneID" id="302999773"/>
<evidence type="ECO:0000313" key="2">
    <source>
        <dbReference type="Proteomes" id="UP000006852"/>
    </source>
</evidence>
<organism evidence="1 2">
    <name type="scientific">Treponema succinifaciens (strain ATCC 33096 / DSM 2489 / 6091)</name>
    <dbReference type="NCBI Taxonomy" id="869209"/>
    <lineage>
        <taxon>Bacteria</taxon>
        <taxon>Pseudomonadati</taxon>
        <taxon>Spirochaetota</taxon>
        <taxon>Spirochaetia</taxon>
        <taxon>Spirochaetales</taxon>
        <taxon>Treponemataceae</taxon>
        <taxon>Treponema</taxon>
    </lineage>
</organism>
<evidence type="ECO:0000313" key="1">
    <source>
        <dbReference type="EMBL" id="AEB15542.1"/>
    </source>
</evidence>
<keyword evidence="2" id="KW-1185">Reference proteome</keyword>
<keyword evidence="1" id="KW-0614">Plasmid</keyword>
<proteinExistence type="predicted"/>
<dbReference type="HOGENOM" id="CLU_1000926_0_0_12"/>
<geneLocation type="plasmid" evidence="1 2">
    <name>pTRESU01</name>
</geneLocation>